<evidence type="ECO:0000256" key="4">
    <source>
        <dbReference type="SAM" id="SignalP"/>
    </source>
</evidence>
<sequence>MFFPTTAMVLSMVLNLPKLDQAIAGEYKNLPEPVRLPGCVPLHGEDLADPFQDRKNGAYRLVLDMSKLYNLAEGIMVNSFLDLEPGAFKVLKEEGWCKPPVYPVGPLIQMGSISVGDGSDCLRWLDKQPIGSVLFVSFGSGGTLSHEQLNELALGLEMSGHRFLWVVRSPPHDKSANASYFGARSINDPFDFLPSGFLERTKGVGLVVPSWAPQVQVLSHGSTGGFLSHCGWNSILESIVYGVPLIAWPLHAEQRTNAALLTDYLKVALRVKPNENGIVERGQIAKYAQRPI</sequence>
<feature type="signal peptide" evidence="4">
    <location>
        <begin position="1"/>
        <end position="22"/>
    </location>
</feature>
<evidence type="ECO:0000256" key="1">
    <source>
        <dbReference type="ARBA" id="ARBA00009995"/>
    </source>
</evidence>
<evidence type="ECO:0000313" key="5">
    <source>
        <dbReference type="EMBL" id="CAK9163047.1"/>
    </source>
</evidence>
<dbReference type="EMBL" id="CAUOFW020003948">
    <property type="protein sequence ID" value="CAK9163047.1"/>
    <property type="molecule type" value="Genomic_DNA"/>
</dbReference>
<dbReference type="InterPro" id="IPR035595">
    <property type="entry name" value="UDP_glycos_trans_CS"/>
</dbReference>
<gene>
    <name evidence="5" type="ORF">ILEXP_LOCUS32015</name>
</gene>
<accession>A0ABC8T7J0</accession>
<comment type="similarity">
    <text evidence="1 3">Belongs to the UDP-glycosyltransferase family.</text>
</comment>
<dbReference type="AlphaFoldDB" id="A0ABC8T7J0"/>
<evidence type="ECO:0008006" key="7">
    <source>
        <dbReference type="Google" id="ProtNLM"/>
    </source>
</evidence>
<dbReference type="FunFam" id="3.40.50.2000:FF:000056">
    <property type="entry name" value="Glycosyltransferase"/>
    <property type="match status" value="1"/>
</dbReference>
<proteinExistence type="inferred from homology"/>
<dbReference type="GO" id="GO:0016757">
    <property type="term" value="F:glycosyltransferase activity"/>
    <property type="evidence" value="ECO:0007669"/>
    <property type="project" value="UniProtKB-KW"/>
</dbReference>
<dbReference type="Pfam" id="PF00201">
    <property type="entry name" value="UDPGT"/>
    <property type="match status" value="1"/>
</dbReference>
<keyword evidence="6" id="KW-1185">Reference proteome</keyword>
<keyword evidence="2 3" id="KW-0808">Transferase</keyword>
<keyword evidence="3" id="KW-0328">Glycosyltransferase</keyword>
<dbReference type="PANTHER" id="PTHR48045:SF12">
    <property type="entry name" value="GLYCOSYLTRANSFERASE"/>
    <property type="match status" value="1"/>
</dbReference>
<dbReference type="Proteomes" id="UP001642360">
    <property type="component" value="Unassembled WGS sequence"/>
</dbReference>
<name>A0ABC8T7J0_9AQUA</name>
<comment type="caution">
    <text evidence="5">The sequence shown here is derived from an EMBL/GenBank/DDBJ whole genome shotgun (WGS) entry which is preliminary data.</text>
</comment>
<evidence type="ECO:0000256" key="2">
    <source>
        <dbReference type="ARBA" id="ARBA00022679"/>
    </source>
</evidence>
<dbReference type="PROSITE" id="PS00375">
    <property type="entry name" value="UDPGT"/>
    <property type="match status" value="1"/>
</dbReference>
<keyword evidence="4" id="KW-0732">Signal</keyword>
<evidence type="ECO:0000313" key="6">
    <source>
        <dbReference type="Proteomes" id="UP001642360"/>
    </source>
</evidence>
<dbReference type="Gene3D" id="3.40.50.2000">
    <property type="entry name" value="Glycogen Phosphorylase B"/>
    <property type="match status" value="2"/>
</dbReference>
<organism evidence="5 6">
    <name type="scientific">Ilex paraguariensis</name>
    <name type="common">yerba mate</name>
    <dbReference type="NCBI Taxonomy" id="185542"/>
    <lineage>
        <taxon>Eukaryota</taxon>
        <taxon>Viridiplantae</taxon>
        <taxon>Streptophyta</taxon>
        <taxon>Embryophyta</taxon>
        <taxon>Tracheophyta</taxon>
        <taxon>Spermatophyta</taxon>
        <taxon>Magnoliopsida</taxon>
        <taxon>eudicotyledons</taxon>
        <taxon>Gunneridae</taxon>
        <taxon>Pentapetalae</taxon>
        <taxon>asterids</taxon>
        <taxon>campanulids</taxon>
        <taxon>Aquifoliales</taxon>
        <taxon>Aquifoliaceae</taxon>
        <taxon>Ilex</taxon>
    </lineage>
</organism>
<dbReference type="SUPFAM" id="SSF53756">
    <property type="entry name" value="UDP-Glycosyltransferase/glycogen phosphorylase"/>
    <property type="match status" value="1"/>
</dbReference>
<reference evidence="5 6" key="1">
    <citation type="submission" date="2024-02" db="EMBL/GenBank/DDBJ databases">
        <authorList>
            <person name="Vignale AGUSTIN F."/>
            <person name="Sosa J E."/>
            <person name="Modenutti C."/>
        </authorList>
    </citation>
    <scope>NUCLEOTIDE SEQUENCE [LARGE SCALE GENOMIC DNA]</scope>
</reference>
<dbReference type="CDD" id="cd03784">
    <property type="entry name" value="GT1_Gtf-like"/>
    <property type="match status" value="1"/>
</dbReference>
<protein>
    <recommendedName>
        <fullName evidence="7">UDP-glycosyltransferases domain-containing protein</fullName>
    </recommendedName>
</protein>
<evidence type="ECO:0000256" key="3">
    <source>
        <dbReference type="RuleBase" id="RU003718"/>
    </source>
</evidence>
<feature type="chain" id="PRO_5044756963" description="UDP-glycosyltransferases domain-containing protein" evidence="4">
    <location>
        <begin position="23"/>
        <end position="292"/>
    </location>
</feature>
<dbReference type="PANTHER" id="PTHR48045">
    <property type="entry name" value="UDP-GLYCOSYLTRANSFERASE 72B1"/>
    <property type="match status" value="1"/>
</dbReference>
<dbReference type="InterPro" id="IPR002213">
    <property type="entry name" value="UDP_glucos_trans"/>
</dbReference>